<reference evidence="2 3" key="1">
    <citation type="submission" date="2006-10" db="EMBL/GenBank/DDBJ databases">
        <title>The Genome Sequence of Batrachochytrium dendrobatidis JEL423.</title>
        <authorList>
            <consortium name="The Broad Institute Genome Sequencing Platform"/>
            <person name="Birren B."/>
            <person name="Lander E."/>
            <person name="Galagan J."/>
            <person name="Cuomo C."/>
            <person name="Devon K."/>
            <person name="Jaffe D."/>
            <person name="Butler J."/>
            <person name="Alvarez P."/>
            <person name="Gnerre S."/>
            <person name="Grabherr M."/>
            <person name="Kleber M."/>
            <person name="Mauceli E."/>
            <person name="Brockman W."/>
            <person name="Young S."/>
            <person name="LaButti K."/>
            <person name="Sykes S."/>
            <person name="DeCaprio D."/>
            <person name="Crawford M."/>
            <person name="Koehrsen M."/>
            <person name="Engels R."/>
            <person name="Montgomery P."/>
            <person name="Pearson M."/>
            <person name="Howarth C."/>
            <person name="Larson L."/>
            <person name="White J."/>
            <person name="O'Leary S."/>
            <person name="Kodira C."/>
            <person name="Zeng Q."/>
            <person name="Yandava C."/>
            <person name="Alvarado L."/>
            <person name="Longcore J."/>
            <person name="James T."/>
        </authorList>
    </citation>
    <scope>NUCLEOTIDE SEQUENCE [LARGE SCALE GENOMIC DNA]</scope>
    <source>
        <strain evidence="2 3">JEL423</strain>
    </source>
</reference>
<accession>A0A177WEA3</accession>
<gene>
    <name evidence="2" type="ORF">BDEG_21842</name>
</gene>
<sequence>MSSLAERIQRRMDEQQQHANSSQGQMMAGSRDISFLSGGSELQSVHGEPVGEYPSLEDIYDDDDDGTVNAWQVAVLLIPVLSKALAMIQLGKQILLGLVYAM</sequence>
<evidence type="ECO:0000313" key="3">
    <source>
        <dbReference type="Proteomes" id="UP000077115"/>
    </source>
</evidence>
<proteinExistence type="predicted"/>
<evidence type="ECO:0000256" key="1">
    <source>
        <dbReference type="SAM" id="MobiDB-lite"/>
    </source>
</evidence>
<dbReference type="VEuPathDB" id="FungiDB:BDEG_21842"/>
<reference evidence="2 3" key="2">
    <citation type="submission" date="2016-05" db="EMBL/GenBank/DDBJ databases">
        <title>Lineage-specific infection strategies underlie the spectrum of fungal disease in amphibians.</title>
        <authorList>
            <person name="Cuomo C.A."/>
            <person name="Farrer R.A."/>
            <person name="James T."/>
            <person name="Longcore J."/>
            <person name="Birren B."/>
        </authorList>
    </citation>
    <scope>NUCLEOTIDE SEQUENCE [LARGE SCALE GENOMIC DNA]</scope>
    <source>
        <strain evidence="2 3">JEL423</strain>
    </source>
</reference>
<evidence type="ECO:0000313" key="2">
    <source>
        <dbReference type="EMBL" id="OAJ37870.1"/>
    </source>
</evidence>
<dbReference type="Proteomes" id="UP000077115">
    <property type="component" value="Unassembled WGS sequence"/>
</dbReference>
<feature type="region of interest" description="Disordered" evidence="1">
    <location>
        <begin position="1"/>
        <end position="28"/>
    </location>
</feature>
<name>A0A177WEA3_BATDL</name>
<dbReference type="AlphaFoldDB" id="A0A177WEA3"/>
<organism evidence="2 3">
    <name type="scientific">Batrachochytrium dendrobatidis (strain JEL423)</name>
    <dbReference type="NCBI Taxonomy" id="403673"/>
    <lineage>
        <taxon>Eukaryota</taxon>
        <taxon>Fungi</taxon>
        <taxon>Fungi incertae sedis</taxon>
        <taxon>Chytridiomycota</taxon>
        <taxon>Chytridiomycota incertae sedis</taxon>
        <taxon>Chytridiomycetes</taxon>
        <taxon>Rhizophydiales</taxon>
        <taxon>Rhizophydiales incertae sedis</taxon>
        <taxon>Batrachochytrium</taxon>
    </lineage>
</organism>
<protein>
    <submittedName>
        <fullName evidence="2">Uncharacterized protein</fullName>
    </submittedName>
</protein>
<feature type="compositionally biased region" description="Basic and acidic residues" evidence="1">
    <location>
        <begin position="7"/>
        <end position="16"/>
    </location>
</feature>
<dbReference type="EMBL" id="DS022301">
    <property type="protein sequence ID" value="OAJ37870.1"/>
    <property type="molecule type" value="Genomic_DNA"/>
</dbReference>